<gene>
    <name evidence="2" type="ORF">PSEBR_a3457</name>
</gene>
<dbReference type="HOGENOM" id="CLU_006611_0_0_6"/>
<keyword evidence="1" id="KW-0175">Coiled coil</keyword>
<dbReference type="InterPro" id="IPR027417">
    <property type="entry name" value="P-loop_NTPase"/>
</dbReference>
<reference evidence="2 3" key="1">
    <citation type="journal article" date="2011" name="J. Bacteriol.">
        <title>Complete genome sequence of a beneficial plant root-associated bacterium, Pseudomonas brassicacearum.</title>
        <authorList>
            <person name="Ortet P."/>
            <person name="Barakat M."/>
            <person name="Lalaouna D."/>
            <person name="Fochesato S."/>
            <person name="Barbe V."/>
            <person name="Vacherie B."/>
            <person name="Santaella C."/>
            <person name="Heulin T."/>
            <person name="Achouak W."/>
        </authorList>
    </citation>
    <scope>NUCLEOTIDE SEQUENCE [LARGE SCALE GENOMIC DNA]</scope>
    <source>
        <strain evidence="2 3">NFM421</strain>
    </source>
</reference>
<evidence type="ECO:0000313" key="2">
    <source>
        <dbReference type="EMBL" id="AEA69785.1"/>
    </source>
</evidence>
<dbReference type="STRING" id="994484.PSEBR_a3457"/>
<name>F2K7W4_PSEBN</name>
<dbReference type="PANTHER" id="PTHR32182:SF22">
    <property type="entry name" value="ATP-DEPENDENT ENDONUCLEASE, OLD FAMILY-RELATED"/>
    <property type="match status" value="1"/>
</dbReference>
<dbReference type="Gene3D" id="3.40.50.300">
    <property type="entry name" value="P-loop containing nucleotide triphosphate hydrolases"/>
    <property type="match status" value="2"/>
</dbReference>
<dbReference type="InterPro" id="IPR054787">
    <property type="entry name" value="TrlF_ATPase"/>
</dbReference>
<sequence>MIKALNEAEPAVFALMDYWTFDGWFALQRRLSEPHAPKLEKTVFPGIELRLMSPMKGRLNAHVVFSDKIDNQTLNDFKAALTVELVNRPLSDTALRSLAGVVTAEKLKVHGFSKSDVDSDDGTALKAGSTIAEINCDSYKEAIAAVPEGMAIGFMPYDTHDGLAEVDWVEHYAFFIGLAINSPIFESRNLTMRDALVGVRTPQNERFIDSIQRSLKDLPRLVVAGSDAHRLVGTPGDPDRRGYGDFPSGKITWIKADPTFLGLQQTIREPAKRSFIGAKPPKVDEVEKNKTFFIDRVEVSKVGGGAVSGDWLADTNLPLSPDLVAIIGNKGSGKSALADILALLGNSKQKAHFSFLKKDRFRGKSGDPAKNFEGRLTWVSGASESRNLNDDPPDSKVELVRYIPQGHFEELCNAHISGKSDSFENELRAVIFSHASESVRLGALDFNQLIEQQEGEYRDRLGDCRNDLRKLNEEIASIEDQVRPEVKKEVIELLVQKNKEIDEHEKLKPEVIPLPSTQLTPEQHATSQELGSIAAVLKEKTEAIERVVSEEVVLASKLKAAQSVRSRMLLLDKNYKQFIAESQTDFDSLGIDHADLVRIEFNFGKLSDVITSSPGKQLEYSKRVADIEAEKQKIQTRQSELEAKLAEPQLLHQQSLQALQQWNEKFDELVGTSVEPESRTGLQTRVAQIELLPQRLNECKIRREEMAEQIYDVLDSQRKARETLFAPVQELIKSNSLIREEYKLQFQATLGASADSIAASLFNLIKQNAGEFRGEDESFNVVRRLAEQFDLNEKSQALDFVRELNSKIEAASNSKSLGASTMLRKEIVANQVYDFLFGLSFLEPKYSLLFQDAQIEQLSPGQRGALLLIFYLLVDKGRTPIVLDQPEENLDNETVVSLLVPVLTEAKKRRQIIMVTHNPNLAVVCDAEQVIWSVFERKNKSKISYQAGAIENPLINQQVVNVLEGTMPAFSNRRIKYH</sequence>
<evidence type="ECO:0008006" key="4">
    <source>
        <dbReference type="Google" id="ProtNLM"/>
    </source>
</evidence>
<proteinExistence type="predicted"/>
<dbReference type="EMBL" id="CP002585">
    <property type="protein sequence ID" value="AEA69785.1"/>
    <property type="molecule type" value="Genomic_DNA"/>
</dbReference>
<dbReference type="GO" id="GO:0006302">
    <property type="term" value="P:double-strand break repair"/>
    <property type="evidence" value="ECO:0007669"/>
    <property type="project" value="TreeGrafter"/>
</dbReference>
<accession>F2K7W4</accession>
<dbReference type="SUPFAM" id="SSF52540">
    <property type="entry name" value="P-loop containing nucleoside triphosphate hydrolases"/>
    <property type="match status" value="2"/>
</dbReference>
<dbReference type="AlphaFoldDB" id="F2K7W4"/>
<dbReference type="KEGG" id="pba:PSEBR_a3457"/>
<dbReference type="PANTHER" id="PTHR32182">
    <property type="entry name" value="DNA REPLICATION AND REPAIR PROTEIN RECF"/>
    <property type="match status" value="1"/>
</dbReference>
<evidence type="ECO:0000313" key="3">
    <source>
        <dbReference type="Proteomes" id="UP000006692"/>
    </source>
</evidence>
<protein>
    <recommendedName>
        <fullName evidence="4">ABC transporter</fullName>
    </recommendedName>
</protein>
<organism evidence="2 3">
    <name type="scientific">Pseudomonas brassicacearum (strain NFM421)</name>
    <dbReference type="NCBI Taxonomy" id="994484"/>
    <lineage>
        <taxon>Bacteria</taxon>
        <taxon>Pseudomonadati</taxon>
        <taxon>Pseudomonadota</taxon>
        <taxon>Gammaproteobacteria</taxon>
        <taxon>Pseudomonadales</taxon>
        <taxon>Pseudomonadaceae</taxon>
        <taxon>Pseudomonas</taxon>
    </lineage>
</organism>
<dbReference type="Proteomes" id="UP000006692">
    <property type="component" value="Chromosome"/>
</dbReference>
<evidence type="ECO:0000256" key="1">
    <source>
        <dbReference type="SAM" id="Coils"/>
    </source>
</evidence>
<reference key="2">
    <citation type="submission" date="2011-03" db="EMBL/GenBank/DDBJ databases">
        <title>Complete Genome Sequence of a beneficial plant roots-associated bacterium Pseudomonas brassicacearum.</title>
        <authorList>
            <person name="Ortet P."/>
            <person name="Barakat M."/>
            <person name="Lalaouna D."/>
            <person name="Fochesato S."/>
            <person name="Barbe V."/>
            <person name="Santaella C."/>
            <person name="Heulin T."/>
            <person name="Achouak W."/>
        </authorList>
    </citation>
    <scope>NUCLEOTIDE SEQUENCE</scope>
    <source>
        <strain>NFM421</strain>
    </source>
</reference>
<dbReference type="NCBIfam" id="NF045780">
    <property type="entry name" value="TrlF_fam_ATP"/>
    <property type="match status" value="1"/>
</dbReference>
<feature type="coiled-coil region" evidence="1">
    <location>
        <begin position="461"/>
        <end position="507"/>
    </location>
</feature>
<dbReference type="GO" id="GO:0000731">
    <property type="term" value="P:DNA synthesis involved in DNA repair"/>
    <property type="evidence" value="ECO:0007669"/>
    <property type="project" value="TreeGrafter"/>
</dbReference>